<dbReference type="Pfam" id="PF00400">
    <property type="entry name" value="WD40"/>
    <property type="match status" value="6"/>
</dbReference>
<dbReference type="GO" id="GO:0003723">
    <property type="term" value="F:RNA binding"/>
    <property type="evidence" value="ECO:0007669"/>
    <property type="project" value="TreeGrafter"/>
</dbReference>
<dbReference type="InterPro" id="IPR036322">
    <property type="entry name" value="WD40_repeat_dom_sf"/>
</dbReference>
<keyword evidence="4" id="KW-0677">Repeat</keyword>
<dbReference type="Gene3D" id="2.130.10.10">
    <property type="entry name" value="YVTN repeat-like/Quinoprotein amine dehydrogenase"/>
    <property type="match status" value="3"/>
</dbReference>
<keyword evidence="9" id="KW-1185">Reference proteome</keyword>
<evidence type="ECO:0000256" key="6">
    <source>
        <dbReference type="ARBA" id="ARBA00029851"/>
    </source>
</evidence>
<dbReference type="InterPro" id="IPR020472">
    <property type="entry name" value="WD40_PAC1"/>
</dbReference>
<gene>
    <name evidence="8" type="ORF">IWQ60_010133</name>
</gene>
<reference evidence="8" key="1">
    <citation type="submission" date="2022-07" db="EMBL/GenBank/DDBJ databases">
        <title>Phylogenomic reconstructions and comparative analyses of Kickxellomycotina fungi.</title>
        <authorList>
            <person name="Reynolds N.K."/>
            <person name="Stajich J.E."/>
            <person name="Barry K."/>
            <person name="Grigoriev I.V."/>
            <person name="Crous P."/>
            <person name="Smith M.E."/>
        </authorList>
    </citation>
    <scope>NUCLEOTIDE SEQUENCE</scope>
    <source>
        <strain evidence="8">RSA 861</strain>
    </source>
</reference>
<feature type="repeat" description="WD" evidence="7">
    <location>
        <begin position="218"/>
        <end position="252"/>
    </location>
</feature>
<evidence type="ECO:0000256" key="4">
    <source>
        <dbReference type="ARBA" id="ARBA00022737"/>
    </source>
</evidence>
<dbReference type="Proteomes" id="UP001150569">
    <property type="component" value="Unassembled WGS sequence"/>
</dbReference>
<organism evidence="8 9">
    <name type="scientific">Tieghemiomyces parasiticus</name>
    <dbReference type="NCBI Taxonomy" id="78921"/>
    <lineage>
        <taxon>Eukaryota</taxon>
        <taxon>Fungi</taxon>
        <taxon>Fungi incertae sedis</taxon>
        <taxon>Zoopagomycota</taxon>
        <taxon>Kickxellomycotina</taxon>
        <taxon>Dimargaritomycetes</taxon>
        <taxon>Dimargaritales</taxon>
        <taxon>Dimargaritaceae</taxon>
        <taxon>Tieghemiomyces</taxon>
    </lineage>
</organism>
<evidence type="ECO:0000256" key="5">
    <source>
        <dbReference type="ARBA" id="ARBA00023242"/>
    </source>
</evidence>
<name>A0A9W8DP10_9FUNG</name>
<keyword evidence="5" id="KW-0539">Nucleus</keyword>
<dbReference type="EMBL" id="JANBPT010000931">
    <property type="protein sequence ID" value="KAJ1911443.1"/>
    <property type="molecule type" value="Genomic_DNA"/>
</dbReference>
<accession>A0A9W8DP10</accession>
<dbReference type="AlphaFoldDB" id="A0A9W8DP10"/>
<comment type="subcellular location">
    <subcellularLocation>
        <location evidence="1">Nucleus</location>
    </subcellularLocation>
</comment>
<dbReference type="SUPFAM" id="SSF50978">
    <property type="entry name" value="WD40 repeat-like"/>
    <property type="match status" value="1"/>
</dbReference>
<dbReference type="GO" id="GO:0005848">
    <property type="term" value="C:mRNA cleavage stimulating factor complex"/>
    <property type="evidence" value="ECO:0007669"/>
    <property type="project" value="InterPro"/>
</dbReference>
<dbReference type="InterPro" id="IPR015943">
    <property type="entry name" value="WD40/YVTN_repeat-like_dom_sf"/>
</dbReference>
<sequence>MATTDNPAEPIPAVPLDYTVCYSTMHQGPCSTATFNYDGRYAASGSYDTTVKVLDVAKMNLRSNHIEDKPMIQALYDQSDRVNDLAFHPNGMVLATCSADRQIKLYDMMRPKVKWSIQHFQDSHPVLAISFHPSGDFLAAAAQSAPSIRLFDVKTFQGYTASRNPDDQHTSGGIRQVRFADNGSHMVTAGDDDAIKIWDIVSGSCVKTLEKAHGGNGVSTAQFSRNGKYILSSGRDSSAKLWETTSGKLVHTFKGAAHTKFHVPAAFNYNESLVFSIDEDRHQVCYWDSKTGAFVGQWAAHNCPINWLATSPTDSGLLTCGDDNKIKYWTAPSSSSTEA</sequence>
<dbReference type="PANTHER" id="PTHR44133:SF2">
    <property type="entry name" value="CLEAVAGE STIMULATION FACTOR SUBUNIT 1"/>
    <property type="match status" value="1"/>
</dbReference>
<evidence type="ECO:0000256" key="1">
    <source>
        <dbReference type="ARBA" id="ARBA00004123"/>
    </source>
</evidence>
<dbReference type="InterPro" id="IPR019775">
    <property type="entry name" value="WD40_repeat_CS"/>
</dbReference>
<dbReference type="SMART" id="SM00320">
    <property type="entry name" value="WD40"/>
    <property type="match status" value="7"/>
</dbReference>
<keyword evidence="2 7" id="KW-0853">WD repeat</keyword>
<keyword evidence="3" id="KW-0507">mRNA processing</keyword>
<dbReference type="PRINTS" id="PR00320">
    <property type="entry name" value="GPROTEINBRPT"/>
</dbReference>
<dbReference type="InterPro" id="IPR001680">
    <property type="entry name" value="WD40_rpt"/>
</dbReference>
<dbReference type="PANTHER" id="PTHR44133">
    <property type="entry name" value="CLEAVAGE STIMULATION FACTOR SUBUNIT 1"/>
    <property type="match status" value="1"/>
</dbReference>
<feature type="repeat" description="WD" evidence="7">
    <location>
        <begin position="75"/>
        <end position="108"/>
    </location>
</feature>
<evidence type="ECO:0000256" key="3">
    <source>
        <dbReference type="ARBA" id="ARBA00022664"/>
    </source>
</evidence>
<evidence type="ECO:0000313" key="8">
    <source>
        <dbReference type="EMBL" id="KAJ1911443.1"/>
    </source>
</evidence>
<dbReference type="InterPro" id="IPR044633">
    <property type="entry name" value="CstF1-like"/>
</dbReference>
<dbReference type="OrthoDB" id="538223at2759"/>
<evidence type="ECO:0000256" key="7">
    <source>
        <dbReference type="PROSITE-ProRule" id="PRU00221"/>
    </source>
</evidence>
<comment type="caution">
    <text evidence="8">The sequence shown here is derived from an EMBL/GenBank/DDBJ whole genome shotgun (WGS) entry which is preliminary data.</text>
</comment>
<dbReference type="GO" id="GO:0031124">
    <property type="term" value="P:mRNA 3'-end processing"/>
    <property type="evidence" value="ECO:0007669"/>
    <property type="project" value="InterPro"/>
</dbReference>
<feature type="repeat" description="WD" evidence="7">
    <location>
        <begin position="174"/>
        <end position="208"/>
    </location>
</feature>
<dbReference type="PROSITE" id="PS00678">
    <property type="entry name" value="WD_REPEATS_1"/>
    <property type="match status" value="2"/>
</dbReference>
<dbReference type="PROSITE" id="PS50082">
    <property type="entry name" value="WD_REPEATS_2"/>
    <property type="match status" value="4"/>
</dbReference>
<protein>
    <recommendedName>
        <fullName evidence="6">Cleavage stimulation factor 50 kDa subunit</fullName>
    </recommendedName>
</protein>
<proteinExistence type="predicted"/>
<evidence type="ECO:0000256" key="2">
    <source>
        <dbReference type="ARBA" id="ARBA00022574"/>
    </source>
</evidence>
<dbReference type="PROSITE" id="PS50294">
    <property type="entry name" value="WD_REPEATS_REGION"/>
    <property type="match status" value="3"/>
</dbReference>
<evidence type="ECO:0000313" key="9">
    <source>
        <dbReference type="Proteomes" id="UP001150569"/>
    </source>
</evidence>
<dbReference type="CDD" id="cd00200">
    <property type="entry name" value="WD40"/>
    <property type="match status" value="1"/>
</dbReference>
<feature type="repeat" description="WD" evidence="7">
    <location>
        <begin position="298"/>
        <end position="339"/>
    </location>
</feature>